<evidence type="ECO:0000313" key="1">
    <source>
        <dbReference type="EMBL" id="CAG8512094.1"/>
    </source>
</evidence>
<organism evidence="1 2">
    <name type="scientific">Funneliformis mosseae</name>
    <name type="common">Endomycorrhizal fungus</name>
    <name type="synonym">Glomus mosseae</name>
    <dbReference type="NCBI Taxonomy" id="27381"/>
    <lineage>
        <taxon>Eukaryota</taxon>
        <taxon>Fungi</taxon>
        <taxon>Fungi incertae sedis</taxon>
        <taxon>Mucoromycota</taxon>
        <taxon>Glomeromycotina</taxon>
        <taxon>Glomeromycetes</taxon>
        <taxon>Glomerales</taxon>
        <taxon>Glomeraceae</taxon>
        <taxon>Funneliformis</taxon>
    </lineage>
</organism>
<name>A0A9N8ZXP3_FUNMO</name>
<reference evidence="1" key="1">
    <citation type="submission" date="2021-06" db="EMBL/GenBank/DDBJ databases">
        <authorList>
            <person name="Kallberg Y."/>
            <person name="Tangrot J."/>
            <person name="Rosling A."/>
        </authorList>
    </citation>
    <scope>NUCLEOTIDE SEQUENCE</scope>
    <source>
        <strain evidence="1">87-6 pot B 2015</strain>
    </source>
</reference>
<dbReference type="EMBL" id="CAJVPP010000788">
    <property type="protein sequence ID" value="CAG8512094.1"/>
    <property type="molecule type" value="Genomic_DNA"/>
</dbReference>
<accession>A0A9N8ZXP3</accession>
<protein>
    <submittedName>
        <fullName evidence="1">9690_t:CDS:1</fullName>
    </submittedName>
</protein>
<proteinExistence type="predicted"/>
<evidence type="ECO:0000313" key="2">
    <source>
        <dbReference type="Proteomes" id="UP000789375"/>
    </source>
</evidence>
<comment type="caution">
    <text evidence="1">The sequence shown here is derived from an EMBL/GenBank/DDBJ whole genome shotgun (WGS) entry which is preliminary data.</text>
</comment>
<dbReference type="Proteomes" id="UP000789375">
    <property type="component" value="Unassembled WGS sequence"/>
</dbReference>
<keyword evidence="2" id="KW-1185">Reference proteome</keyword>
<dbReference type="AlphaFoldDB" id="A0A9N8ZXP3"/>
<sequence length="44" mass="5248">MKGTKEWRNMITNWAEMIESELQDQDIEITDLIDTYDISVDNIE</sequence>
<gene>
    <name evidence="1" type="ORF">FMOSSE_LOCUS4590</name>
</gene>